<comment type="caution">
    <text evidence="2">The sequence shown here is derived from an EMBL/GenBank/DDBJ whole genome shotgun (WGS) entry which is preliminary data.</text>
</comment>
<reference evidence="2" key="1">
    <citation type="submission" date="2023-06" db="EMBL/GenBank/DDBJ databases">
        <authorList>
            <consortium name="Lawrence Berkeley National Laboratory"/>
            <person name="Ahrendt S."/>
            <person name="Sahu N."/>
            <person name="Indic B."/>
            <person name="Wong-Bajracharya J."/>
            <person name="Merenyi Z."/>
            <person name="Ke H.-M."/>
            <person name="Monk M."/>
            <person name="Kocsube S."/>
            <person name="Drula E."/>
            <person name="Lipzen A."/>
            <person name="Balint B."/>
            <person name="Henrissat B."/>
            <person name="Andreopoulos B."/>
            <person name="Martin F.M."/>
            <person name="Harder C.B."/>
            <person name="Rigling D."/>
            <person name="Ford K.L."/>
            <person name="Foster G.D."/>
            <person name="Pangilinan J."/>
            <person name="Papanicolaou A."/>
            <person name="Barry K."/>
            <person name="LaButti K."/>
            <person name="Viragh M."/>
            <person name="Koriabine M."/>
            <person name="Yan M."/>
            <person name="Riley R."/>
            <person name="Champramary S."/>
            <person name="Plett K.L."/>
            <person name="Tsai I.J."/>
            <person name="Slot J."/>
            <person name="Sipos G."/>
            <person name="Plett J."/>
            <person name="Nagy L.G."/>
            <person name="Grigoriev I.V."/>
        </authorList>
    </citation>
    <scope>NUCLEOTIDE SEQUENCE</scope>
    <source>
        <strain evidence="2">HWK02</strain>
    </source>
</reference>
<protein>
    <submittedName>
        <fullName evidence="2">Uncharacterized protein</fullName>
    </submittedName>
</protein>
<dbReference type="EMBL" id="JAUEPU010000008">
    <property type="protein sequence ID" value="KAK0500243.1"/>
    <property type="molecule type" value="Genomic_DNA"/>
</dbReference>
<dbReference type="AlphaFoldDB" id="A0AA39QES6"/>
<accession>A0AA39QES6</accession>
<evidence type="ECO:0000313" key="2">
    <source>
        <dbReference type="EMBL" id="KAK0500243.1"/>
    </source>
</evidence>
<evidence type="ECO:0000313" key="3">
    <source>
        <dbReference type="Proteomes" id="UP001175228"/>
    </source>
</evidence>
<feature type="compositionally biased region" description="Polar residues" evidence="1">
    <location>
        <begin position="46"/>
        <end position="58"/>
    </location>
</feature>
<gene>
    <name evidence="2" type="ORF">EDD18DRAFT_1349099</name>
</gene>
<evidence type="ECO:0000256" key="1">
    <source>
        <dbReference type="SAM" id="MobiDB-lite"/>
    </source>
</evidence>
<keyword evidence="3" id="KW-1185">Reference proteome</keyword>
<sequence length="115" mass="11570">MVTQAPTNALADCSAEQLAQLILVLQSLGLINSAPSAGPSVPQGDNEPSPSHTMSSLRDTGPAFGGGGTAILAATTATSHTGGVRPEPHVIQTGVNLGCLVFGQSPESLVEFGYK</sequence>
<dbReference type="Proteomes" id="UP001175228">
    <property type="component" value="Unassembled WGS sequence"/>
</dbReference>
<name>A0AA39QES6_9AGAR</name>
<proteinExistence type="predicted"/>
<organism evidence="2 3">
    <name type="scientific">Armillaria luteobubalina</name>
    <dbReference type="NCBI Taxonomy" id="153913"/>
    <lineage>
        <taxon>Eukaryota</taxon>
        <taxon>Fungi</taxon>
        <taxon>Dikarya</taxon>
        <taxon>Basidiomycota</taxon>
        <taxon>Agaricomycotina</taxon>
        <taxon>Agaricomycetes</taxon>
        <taxon>Agaricomycetidae</taxon>
        <taxon>Agaricales</taxon>
        <taxon>Marasmiineae</taxon>
        <taxon>Physalacriaceae</taxon>
        <taxon>Armillaria</taxon>
    </lineage>
</organism>
<feature type="region of interest" description="Disordered" evidence="1">
    <location>
        <begin position="34"/>
        <end position="69"/>
    </location>
</feature>